<dbReference type="Pfam" id="PF14223">
    <property type="entry name" value="Retrotran_gag_2"/>
    <property type="match status" value="1"/>
</dbReference>
<dbReference type="InterPro" id="IPR039537">
    <property type="entry name" value="Retrotran_Ty1/copia-like"/>
</dbReference>
<dbReference type="Pfam" id="PF25597">
    <property type="entry name" value="SH3_retrovirus"/>
    <property type="match status" value="1"/>
</dbReference>
<evidence type="ECO:0000256" key="1">
    <source>
        <dbReference type="SAM" id="MobiDB-lite"/>
    </source>
</evidence>
<gene>
    <name evidence="3" type="ORF">L3X38_032275</name>
</gene>
<keyword evidence="4" id="KW-1185">Reference proteome</keyword>
<dbReference type="Proteomes" id="UP001054821">
    <property type="component" value="Chromosome 6"/>
</dbReference>
<dbReference type="PANTHER" id="PTHR42648:SF28">
    <property type="entry name" value="TRANSPOSON-ENCODED PROTEIN WITH RIBONUCLEASE H-LIKE AND RETROVIRUS ZINC FINGER-LIKE DOMAINS"/>
    <property type="match status" value="1"/>
</dbReference>
<organism evidence="3 4">
    <name type="scientific">Prunus dulcis</name>
    <name type="common">Almond</name>
    <name type="synonym">Amygdalus dulcis</name>
    <dbReference type="NCBI Taxonomy" id="3755"/>
    <lineage>
        <taxon>Eukaryota</taxon>
        <taxon>Viridiplantae</taxon>
        <taxon>Streptophyta</taxon>
        <taxon>Embryophyta</taxon>
        <taxon>Tracheophyta</taxon>
        <taxon>Spermatophyta</taxon>
        <taxon>Magnoliopsida</taxon>
        <taxon>eudicotyledons</taxon>
        <taxon>Gunneridae</taxon>
        <taxon>Pentapetalae</taxon>
        <taxon>rosids</taxon>
        <taxon>fabids</taxon>
        <taxon>Rosales</taxon>
        <taxon>Rosaceae</taxon>
        <taxon>Amygdaloideae</taxon>
        <taxon>Amygdaleae</taxon>
        <taxon>Prunus</taxon>
    </lineage>
</organism>
<name>A0AAD4VEU0_PRUDU</name>
<dbReference type="InterPro" id="IPR036397">
    <property type="entry name" value="RNaseH_sf"/>
</dbReference>
<dbReference type="SUPFAM" id="SSF53098">
    <property type="entry name" value="Ribonuclease H-like"/>
    <property type="match status" value="1"/>
</dbReference>
<protein>
    <recommendedName>
        <fullName evidence="2">Retroviral polymerase SH3-like domain-containing protein</fullName>
    </recommendedName>
</protein>
<proteinExistence type="predicted"/>
<dbReference type="GO" id="GO:0003676">
    <property type="term" value="F:nucleic acid binding"/>
    <property type="evidence" value="ECO:0007669"/>
    <property type="project" value="InterPro"/>
</dbReference>
<accession>A0AAD4VEU0</accession>
<evidence type="ECO:0000259" key="2">
    <source>
        <dbReference type="Pfam" id="PF25597"/>
    </source>
</evidence>
<dbReference type="InterPro" id="IPR012337">
    <property type="entry name" value="RNaseH-like_sf"/>
</dbReference>
<dbReference type="Gene3D" id="3.30.420.10">
    <property type="entry name" value="Ribonuclease H-like superfamily/Ribonuclease H"/>
    <property type="match status" value="1"/>
</dbReference>
<comment type="caution">
    <text evidence="3">The sequence shown here is derived from an EMBL/GenBank/DDBJ whole genome shotgun (WGS) entry which is preliminary data.</text>
</comment>
<dbReference type="EMBL" id="JAJFAZ020000006">
    <property type="protein sequence ID" value="KAI5323203.1"/>
    <property type="molecule type" value="Genomic_DNA"/>
</dbReference>
<reference evidence="3 4" key="1">
    <citation type="journal article" date="2022" name="G3 (Bethesda)">
        <title>Whole-genome sequence and methylome profiling of the almond [Prunus dulcis (Mill.) D.A. Webb] cultivar 'Nonpareil'.</title>
        <authorList>
            <person name="D'Amico-Willman K.M."/>
            <person name="Ouma W.Z."/>
            <person name="Meulia T."/>
            <person name="Sideli G.M."/>
            <person name="Gradziel T.M."/>
            <person name="Fresnedo-Ramirez J."/>
        </authorList>
    </citation>
    <scope>NUCLEOTIDE SEQUENCE [LARGE SCALE GENOMIC DNA]</scope>
    <source>
        <strain evidence="3">Clone GOH B32 T37-40</strain>
    </source>
</reference>
<evidence type="ECO:0000313" key="4">
    <source>
        <dbReference type="Proteomes" id="UP001054821"/>
    </source>
</evidence>
<dbReference type="PANTHER" id="PTHR42648">
    <property type="entry name" value="TRANSPOSASE, PUTATIVE-RELATED"/>
    <property type="match status" value="1"/>
</dbReference>
<evidence type="ECO:0000313" key="3">
    <source>
        <dbReference type="EMBL" id="KAI5323203.1"/>
    </source>
</evidence>
<feature type="domain" description="Retroviral polymerase SH3-like" evidence="2">
    <location>
        <begin position="304"/>
        <end position="362"/>
    </location>
</feature>
<dbReference type="AlphaFoldDB" id="A0AAD4VEU0"/>
<feature type="region of interest" description="Disordered" evidence="1">
    <location>
        <begin position="138"/>
        <end position="160"/>
    </location>
</feature>
<sequence length="470" mass="52881">MEEHVRGGIKKCDTTKEYLATISEKYQKSQKVETGKILSTFTTMKHDGTGSVREQMVDMANKLTSLQISINDEFIVHMALNSLTPEYEQIKVSYHTQKDKWSVNELISICCEQEDMLKKGKTMAVNLVDIVNRKKAGGSKKYGNHKFGGSKGGSTSSKEFSNDSADCDGFKAWLVKKGKNTVFNDDFINGFRRERTQSKENYRVFVGNGSRLEVESVAQYTTSGTPQQNGLAERRNMTLKDMARSMLTSSQLSDFLWGEALKTANYNLNKVPSKSVPNIPFETWTGRKPSLAHLHVWGCPSEARIYNPVEKKLDSRTTSSYFIGYSKKSKGYKFYCPHSYTRIAESHNANFIENSVAGHTNSSKNYNFEETESSAHASTSNYHTLMLPIPFVPFKAGENIAPVSVDTPQPQDIAPQNLMQQIDNLFQEVEFDIGDEDDPKSFDMAMQSAQAPLWHNAMLEELNSMEKNGV</sequence>
<dbReference type="InterPro" id="IPR057670">
    <property type="entry name" value="SH3_retrovirus"/>
</dbReference>